<evidence type="ECO:0000256" key="1">
    <source>
        <dbReference type="SAM" id="SignalP"/>
    </source>
</evidence>
<comment type="caution">
    <text evidence="2">The sequence shown here is derived from an EMBL/GenBank/DDBJ whole genome shotgun (WGS) entry which is preliminary data.</text>
</comment>
<keyword evidence="1" id="KW-0732">Signal</keyword>
<accession>A0A9P6F3B5</accession>
<keyword evidence="3" id="KW-1185">Reference proteome</keyword>
<dbReference type="EMBL" id="JAAAXW010000180">
    <property type="protein sequence ID" value="KAF9541017.1"/>
    <property type="molecule type" value="Genomic_DNA"/>
</dbReference>
<feature type="signal peptide" evidence="1">
    <location>
        <begin position="1"/>
        <end position="25"/>
    </location>
</feature>
<organism evidence="2 3">
    <name type="scientific">Mortierella hygrophila</name>
    <dbReference type="NCBI Taxonomy" id="979708"/>
    <lineage>
        <taxon>Eukaryota</taxon>
        <taxon>Fungi</taxon>
        <taxon>Fungi incertae sedis</taxon>
        <taxon>Mucoromycota</taxon>
        <taxon>Mortierellomycotina</taxon>
        <taxon>Mortierellomycetes</taxon>
        <taxon>Mortierellales</taxon>
        <taxon>Mortierellaceae</taxon>
        <taxon>Mortierella</taxon>
    </lineage>
</organism>
<dbReference type="AlphaFoldDB" id="A0A9P6F3B5"/>
<reference evidence="2" key="1">
    <citation type="journal article" date="2020" name="Fungal Divers.">
        <title>Resolving the Mortierellaceae phylogeny through synthesis of multi-gene phylogenetics and phylogenomics.</title>
        <authorList>
            <person name="Vandepol N."/>
            <person name="Liber J."/>
            <person name="Desiro A."/>
            <person name="Na H."/>
            <person name="Kennedy M."/>
            <person name="Barry K."/>
            <person name="Grigoriev I.V."/>
            <person name="Miller A.N."/>
            <person name="O'Donnell K."/>
            <person name="Stajich J.E."/>
            <person name="Bonito G."/>
        </authorList>
    </citation>
    <scope>NUCLEOTIDE SEQUENCE</scope>
    <source>
        <strain evidence="2">NRRL 2591</strain>
    </source>
</reference>
<proteinExistence type="predicted"/>
<gene>
    <name evidence="2" type="ORF">EC957_003545</name>
</gene>
<name>A0A9P6F3B5_9FUNG</name>
<sequence length="145" mass="16028">MYTRNLVTLVLLALCALCSLSSVFAKPPPPPSNLITVTSPAFDSVYKVGKKITVKVKLTGGAHNVLYKDNTPIDIIIQKSIPMPNLNVKIATVPARILADKGFKFVAKQEYIIPTQTGIRWRIRLSFDHPPQSGYSDSRGFFIVK</sequence>
<evidence type="ECO:0000313" key="2">
    <source>
        <dbReference type="EMBL" id="KAF9541017.1"/>
    </source>
</evidence>
<feature type="chain" id="PRO_5040430292" evidence="1">
    <location>
        <begin position="26"/>
        <end position="145"/>
    </location>
</feature>
<protein>
    <submittedName>
        <fullName evidence="2">Uncharacterized protein</fullName>
    </submittedName>
</protein>
<dbReference type="Proteomes" id="UP000723463">
    <property type="component" value="Unassembled WGS sequence"/>
</dbReference>
<evidence type="ECO:0000313" key="3">
    <source>
        <dbReference type="Proteomes" id="UP000723463"/>
    </source>
</evidence>